<accession>A0A9P4JJU3</accession>
<proteinExistence type="predicted"/>
<gene>
    <name evidence="2" type="ORF">GQ43DRAFT_373221</name>
</gene>
<sequence>MACLVVAICLLFSFIVSYCDASPLASPASRPLVSRAIPTTWSLPHRVQLGGNTPNSFVQRNEVEEKRANQQIPIQWCPEFYGNPPKLCSQCGGDSRIKGTCDRILLSGQQRWCPPRGPYDQCTGYYCKCSDNGGPDNSPKVTMTTVIDGKTGTAIWEPLTMTEYKKLRASTTITLAETATLTGDSQVETVVAVVFAGGIAWWLACKPQDSKEDDKSCKKPKEDCAQCGGANKLDLCSSGPKEGCPCEEKQECPKDGPPACTSPACGGDDGNAKCKAKGKTKGCNCCPARLDKEGTCFDDECMGDKDQKCTTEGLKGCKCNPFAGSFDPIFDPSFPDVPNDREMKDVASKIIKNVYKGDYDKVPGVPKVQKGPWCVYG</sequence>
<keyword evidence="1" id="KW-0732">Signal</keyword>
<evidence type="ECO:0000313" key="3">
    <source>
        <dbReference type="Proteomes" id="UP000799536"/>
    </source>
</evidence>
<protein>
    <submittedName>
        <fullName evidence="2">Uncharacterized protein</fullName>
    </submittedName>
</protein>
<feature type="signal peptide" evidence="1">
    <location>
        <begin position="1"/>
        <end position="21"/>
    </location>
</feature>
<name>A0A9P4JJU3_9PLEO</name>
<comment type="caution">
    <text evidence="2">The sequence shown here is derived from an EMBL/GenBank/DDBJ whole genome shotgun (WGS) entry which is preliminary data.</text>
</comment>
<keyword evidence="3" id="KW-1185">Reference proteome</keyword>
<evidence type="ECO:0000313" key="2">
    <source>
        <dbReference type="EMBL" id="KAF2200687.1"/>
    </source>
</evidence>
<dbReference type="OrthoDB" id="2119228at2759"/>
<evidence type="ECO:0000256" key="1">
    <source>
        <dbReference type="SAM" id="SignalP"/>
    </source>
</evidence>
<feature type="chain" id="PRO_5040335306" evidence="1">
    <location>
        <begin position="22"/>
        <end position="377"/>
    </location>
</feature>
<dbReference type="EMBL" id="ML994010">
    <property type="protein sequence ID" value="KAF2200687.1"/>
    <property type="molecule type" value="Genomic_DNA"/>
</dbReference>
<reference evidence="2" key="1">
    <citation type="journal article" date="2020" name="Stud. Mycol.">
        <title>101 Dothideomycetes genomes: a test case for predicting lifestyles and emergence of pathogens.</title>
        <authorList>
            <person name="Haridas S."/>
            <person name="Albert R."/>
            <person name="Binder M."/>
            <person name="Bloem J."/>
            <person name="Labutti K."/>
            <person name="Salamov A."/>
            <person name="Andreopoulos B."/>
            <person name="Baker S."/>
            <person name="Barry K."/>
            <person name="Bills G."/>
            <person name="Bluhm B."/>
            <person name="Cannon C."/>
            <person name="Castanera R."/>
            <person name="Culley D."/>
            <person name="Daum C."/>
            <person name="Ezra D."/>
            <person name="Gonzalez J."/>
            <person name="Henrissat B."/>
            <person name="Kuo A."/>
            <person name="Liang C."/>
            <person name="Lipzen A."/>
            <person name="Lutzoni F."/>
            <person name="Magnuson J."/>
            <person name="Mondo S."/>
            <person name="Nolan M."/>
            <person name="Ohm R."/>
            <person name="Pangilinan J."/>
            <person name="Park H.-J."/>
            <person name="Ramirez L."/>
            <person name="Alfaro M."/>
            <person name="Sun H."/>
            <person name="Tritt A."/>
            <person name="Yoshinaga Y."/>
            <person name="Zwiers L.-H."/>
            <person name="Turgeon B."/>
            <person name="Goodwin S."/>
            <person name="Spatafora J."/>
            <person name="Crous P."/>
            <person name="Grigoriev I."/>
        </authorList>
    </citation>
    <scope>NUCLEOTIDE SEQUENCE</scope>
    <source>
        <strain evidence="2">ATCC 74209</strain>
    </source>
</reference>
<dbReference type="AlphaFoldDB" id="A0A9P4JJU3"/>
<dbReference type="Proteomes" id="UP000799536">
    <property type="component" value="Unassembled WGS sequence"/>
</dbReference>
<organism evidence="2 3">
    <name type="scientific">Delitschia confertaspora ATCC 74209</name>
    <dbReference type="NCBI Taxonomy" id="1513339"/>
    <lineage>
        <taxon>Eukaryota</taxon>
        <taxon>Fungi</taxon>
        <taxon>Dikarya</taxon>
        <taxon>Ascomycota</taxon>
        <taxon>Pezizomycotina</taxon>
        <taxon>Dothideomycetes</taxon>
        <taxon>Pleosporomycetidae</taxon>
        <taxon>Pleosporales</taxon>
        <taxon>Delitschiaceae</taxon>
        <taxon>Delitschia</taxon>
    </lineage>
</organism>